<keyword evidence="8" id="KW-1185">Reference proteome</keyword>
<dbReference type="STRING" id="356882.A0A423VPX1"/>
<name>A0A423VPX1_9PEZI</name>
<accession>A0A423VPX1</accession>
<dbReference type="GO" id="GO:0016020">
    <property type="term" value="C:membrane"/>
    <property type="evidence" value="ECO:0007669"/>
    <property type="project" value="UniProtKB-SubCell"/>
</dbReference>
<keyword evidence="3 6" id="KW-0812">Transmembrane</keyword>
<evidence type="ECO:0000313" key="7">
    <source>
        <dbReference type="EMBL" id="ROV92971.1"/>
    </source>
</evidence>
<keyword evidence="4 6" id="KW-1133">Transmembrane helix</keyword>
<evidence type="ECO:0000256" key="6">
    <source>
        <dbReference type="SAM" id="Phobius"/>
    </source>
</evidence>
<sequence length="495" mass="54148">MASNKPDNIVGIGTVVSDVGNNYNEKEGTADDRADMFRLGKVQELRRNFRFLSMFGFSMILVASWETTLMVAAVGLTWALVQNYRAPTTGGQYHWISEFAPRRFQKFISYLMGWLCVLGWQTGCAATAYFAGTQIQALLVLNHPSYVYEQWHGTLLMIAVAAFGVLFNTLLARKLPLIEGIILVVHICAFIGIIVTLWVLAPLSGPNVFTQFSDGGWHSLGGGSLAGITAGIAPLLGADAPVHMSEELRDAGKTLPRSMIWSTVVNGALGWVMVITLCFCLGNMDEILASPTGYPYIQIFFNTTQSANGTTAMASILILMSIASNLTMIATASRQLYAFARDQAVPFSPWLSKVTGDLPINSIFVTFITSSLLSLINIGSSSTLNSIVSLSTSALMSSYICSIGCVTWRRLTGNPLPKTQFSLRKWALPINVISEAFLIVMFALAFFPLSPDPDAASMNWSSLIYGAVILFSMIYYIFQGRHRYVGPVEYVRTVD</sequence>
<dbReference type="OrthoDB" id="3257095at2759"/>
<protein>
    <recommendedName>
        <fullName evidence="9">Amino acid permease/ SLC12A domain-containing protein</fullName>
    </recommendedName>
</protein>
<feature type="transmembrane region" description="Helical" evidence="6">
    <location>
        <begin position="459"/>
        <end position="478"/>
    </location>
</feature>
<reference evidence="7 8" key="1">
    <citation type="submission" date="2015-09" db="EMBL/GenBank/DDBJ databases">
        <title>Host preference determinants of Valsa canker pathogens revealed by comparative genomics.</title>
        <authorList>
            <person name="Yin Z."/>
            <person name="Huang L."/>
        </authorList>
    </citation>
    <scope>NUCLEOTIDE SEQUENCE [LARGE SCALE GENOMIC DNA]</scope>
    <source>
        <strain evidence="7 8">03-1</strain>
    </source>
</reference>
<comment type="caution">
    <text evidence="7">The sequence shown here is derived from an EMBL/GenBank/DDBJ whole genome shotgun (WGS) entry which is preliminary data.</text>
</comment>
<dbReference type="AlphaFoldDB" id="A0A423VPX1"/>
<feature type="transmembrane region" description="Helical" evidence="6">
    <location>
        <begin position="312"/>
        <end position="337"/>
    </location>
</feature>
<evidence type="ECO:0000256" key="2">
    <source>
        <dbReference type="ARBA" id="ARBA00022448"/>
    </source>
</evidence>
<feature type="transmembrane region" description="Helical" evidence="6">
    <location>
        <begin position="55"/>
        <end position="81"/>
    </location>
</feature>
<evidence type="ECO:0000313" key="8">
    <source>
        <dbReference type="Proteomes" id="UP000283895"/>
    </source>
</evidence>
<organism evidence="7 8">
    <name type="scientific">Cytospora schulzeri</name>
    <dbReference type="NCBI Taxonomy" id="448051"/>
    <lineage>
        <taxon>Eukaryota</taxon>
        <taxon>Fungi</taxon>
        <taxon>Dikarya</taxon>
        <taxon>Ascomycota</taxon>
        <taxon>Pezizomycotina</taxon>
        <taxon>Sordariomycetes</taxon>
        <taxon>Sordariomycetidae</taxon>
        <taxon>Diaporthales</taxon>
        <taxon>Cytosporaceae</taxon>
        <taxon>Cytospora</taxon>
    </lineage>
</organism>
<proteinExistence type="predicted"/>
<dbReference type="Pfam" id="PF13520">
    <property type="entry name" value="AA_permease_2"/>
    <property type="match status" value="1"/>
</dbReference>
<feature type="transmembrane region" description="Helical" evidence="6">
    <location>
        <begin position="107"/>
        <end position="131"/>
    </location>
</feature>
<feature type="transmembrane region" description="Helical" evidence="6">
    <location>
        <begin position="426"/>
        <end position="447"/>
    </location>
</feature>
<feature type="transmembrane region" description="Helical" evidence="6">
    <location>
        <begin position="358"/>
        <end position="378"/>
    </location>
</feature>
<dbReference type="Proteomes" id="UP000283895">
    <property type="component" value="Unassembled WGS sequence"/>
</dbReference>
<feature type="transmembrane region" description="Helical" evidence="6">
    <location>
        <begin position="151"/>
        <end position="171"/>
    </location>
</feature>
<keyword evidence="5 6" id="KW-0472">Membrane</keyword>
<comment type="subcellular location">
    <subcellularLocation>
        <location evidence="1">Membrane</location>
        <topology evidence="1">Multi-pass membrane protein</topology>
    </subcellularLocation>
</comment>
<dbReference type="GO" id="GO:0022857">
    <property type="term" value="F:transmembrane transporter activity"/>
    <property type="evidence" value="ECO:0007669"/>
    <property type="project" value="InterPro"/>
</dbReference>
<feature type="transmembrane region" description="Helical" evidence="6">
    <location>
        <begin position="220"/>
        <end position="238"/>
    </location>
</feature>
<dbReference type="PANTHER" id="PTHR45649">
    <property type="entry name" value="AMINO-ACID PERMEASE BAT1"/>
    <property type="match status" value="1"/>
</dbReference>
<feature type="transmembrane region" description="Helical" evidence="6">
    <location>
        <begin position="178"/>
        <end position="200"/>
    </location>
</feature>
<evidence type="ECO:0000256" key="1">
    <source>
        <dbReference type="ARBA" id="ARBA00004141"/>
    </source>
</evidence>
<feature type="transmembrane region" description="Helical" evidence="6">
    <location>
        <begin position="259"/>
        <end position="284"/>
    </location>
</feature>
<evidence type="ECO:0000256" key="4">
    <source>
        <dbReference type="ARBA" id="ARBA00022989"/>
    </source>
</evidence>
<evidence type="ECO:0000256" key="5">
    <source>
        <dbReference type="ARBA" id="ARBA00023136"/>
    </source>
</evidence>
<dbReference type="EMBL" id="LKEA01000047">
    <property type="protein sequence ID" value="ROV92971.1"/>
    <property type="molecule type" value="Genomic_DNA"/>
</dbReference>
<feature type="transmembrane region" description="Helical" evidence="6">
    <location>
        <begin position="384"/>
        <end position="406"/>
    </location>
</feature>
<dbReference type="PIRSF" id="PIRSF006060">
    <property type="entry name" value="AA_transporter"/>
    <property type="match status" value="1"/>
</dbReference>
<evidence type="ECO:0008006" key="9">
    <source>
        <dbReference type="Google" id="ProtNLM"/>
    </source>
</evidence>
<keyword evidence="2" id="KW-0813">Transport</keyword>
<dbReference type="PANTHER" id="PTHR45649:SF2">
    <property type="entry name" value="ACID PERMEASE, PUTATIVE-RELATED"/>
    <property type="match status" value="1"/>
</dbReference>
<dbReference type="Gene3D" id="1.20.1740.10">
    <property type="entry name" value="Amino acid/polyamine transporter I"/>
    <property type="match status" value="1"/>
</dbReference>
<gene>
    <name evidence="7" type="ORF">VMCG_08993</name>
</gene>
<dbReference type="InterPro" id="IPR002293">
    <property type="entry name" value="AA/rel_permease1"/>
</dbReference>
<evidence type="ECO:0000256" key="3">
    <source>
        <dbReference type="ARBA" id="ARBA00022692"/>
    </source>
</evidence>